<dbReference type="InterPro" id="IPR023213">
    <property type="entry name" value="CAT-like_dom_sf"/>
</dbReference>
<dbReference type="InterPro" id="IPR045851">
    <property type="entry name" value="AMP-bd_C_sf"/>
</dbReference>
<dbReference type="InterPro" id="IPR029058">
    <property type="entry name" value="AB_hydrolase_fold"/>
</dbReference>
<dbReference type="InterPro" id="IPR042099">
    <property type="entry name" value="ANL_N_sf"/>
</dbReference>
<dbReference type="Gene3D" id="1.10.1200.10">
    <property type="entry name" value="ACP-like"/>
    <property type="match status" value="1"/>
</dbReference>
<dbReference type="Gene3D" id="3.30.559.10">
    <property type="entry name" value="Chloramphenicol acetyltransferase-like domain"/>
    <property type="match status" value="2"/>
</dbReference>
<dbReference type="GO" id="GO:0005737">
    <property type="term" value="C:cytoplasm"/>
    <property type="evidence" value="ECO:0007669"/>
    <property type="project" value="TreeGrafter"/>
</dbReference>
<evidence type="ECO:0000259" key="5">
    <source>
        <dbReference type="PROSITE" id="PS50075"/>
    </source>
</evidence>
<dbReference type="Pfam" id="PF00975">
    <property type="entry name" value="Thioesterase"/>
    <property type="match status" value="1"/>
</dbReference>
<dbReference type="InterPro" id="IPR020806">
    <property type="entry name" value="PKS_PP-bd"/>
</dbReference>
<dbReference type="PROSITE" id="PS50075">
    <property type="entry name" value="CARRIER"/>
    <property type="match status" value="2"/>
</dbReference>
<dbReference type="OrthoDB" id="4501954at2"/>
<dbReference type="InterPro" id="IPR000873">
    <property type="entry name" value="AMP-dep_synth/lig_dom"/>
</dbReference>
<dbReference type="Gene3D" id="3.40.50.1820">
    <property type="entry name" value="alpha/beta hydrolase"/>
    <property type="match status" value="1"/>
</dbReference>
<dbReference type="GO" id="GO:0044550">
    <property type="term" value="P:secondary metabolite biosynthetic process"/>
    <property type="evidence" value="ECO:0007669"/>
    <property type="project" value="TreeGrafter"/>
</dbReference>
<dbReference type="InterPro" id="IPR036736">
    <property type="entry name" value="ACP-like_sf"/>
</dbReference>
<feature type="compositionally biased region" description="Pro residues" evidence="4">
    <location>
        <begin position="2256"/>
        <end position="2265"/>
    </location>
</feature>
<dbReference type="GO" id="GO:0003824">
    <property type="term" value="F:catalytic activity"/>
    <property type="evidence" value="ECO:0007669"/>
    <property type="project" value="InterPro"/>
</dbReference>
<feature type="domain" description="Carrier" evidence="5">
    <location>
        <begin position="2179"/>
        <end position="2253"/>
    </location>
</feature>
<feature type="compositionally biased region" description="Low complexity" evidence="4">
    <location>
        <begin position="2266"/>
        <end position="2275"/>
    </location>
</feature>
<dbReference type="Gene3D" id="3.30.559.30">
    <property type="entry name" value="Nonribosomal peptide synthetase, condensation domain"/>
    <property type="match status" value="2"/>
</dbReference>
<dbReference type="EMBL" id="CP001620">
    <property type="protein sequence ID" value="ACR18537.1"/>
    <property type="molecule type" value="Genomic_DNA"/>
</dbReference>
<dbReference type="PANTHER" id="PTHR45527">
    <property type="entry name" value="NONRIBOSOMAL PEPTIDE SYNTHETASE"/>
    <property type="match status" value="1"/>
</dbReference>
<dbReference type="Proteomes" id="UP000001473">
    <property type="component" value="Chromosome"/>
</dbReference>
<proteinExistence type="predicted"/>
<feature type="region of interest" description="Disordered" evidence="4">
    <location>
        <begin position="641"/>
        <end position="662"/>
    </location>
</feature>
<dbReference type="GO" id="GO:0031177">
    <property type="term" value="F:phosphopantetheine binding"/>
    <property type="evidence" value="ECO:0007669"/>
    <property type="project" value="InterPro"/>
</dbReference>
<feature type="domain" description="Carrier" evidence="5">
    <location>
        <begin position="1111"/>
        <end position="1184"/>
    </location>
</feature>
<dbReference type="SUPFAM" id="SSF47336">
    <property type="entry name" value="ACP-like"/>
    <property type="match status" value="2"/>
</dbReference>
<feature type="region of interest" description="Disordered" evidence="4">
    <location>
        <begin position="1088"/>
        <end position="1116"/>
    </location>
</feature>
<name>C4LL32_CORK4</name>
<sequence>MTFDSARASDPDNPTSPDWFPLTAAQMGIWNAQSLDPSSPYYVVGEVLELDPRDSQPDISVADVVQALHQTIAEAETLRLQFRQGKGATDIRADDSAGEDTGAVRADGSPRQRVIDVAAGEYITIPIHDLRAHPAPEAAANAYVDAAKARCAEAWAGLVDRPLCHFEVLRLDHRRVWIIQLYHHLIVDGYASMILARRTAAHYTELTGVKKARPAKFSALTSVVKEDCEYHESDNRDRDAQWWQDSLAGVGSTQWRDELIGGSESSSRTTVLTVDADELDAWKAASQRHGTTWVDSLLTAYGVYLRRVQGVEADELVVAMPFAARETAAQRRTPAMMVNMLPVRLPIDLNATLPENAHAVEETMRTVREHQRFPGSEVAKVYGDSSILRGIGVNLKVFDAALKFGKTRGYLRNVAGGPPENLVLVAAPGRSGGVDLSFETVADVPPQVVHQRLSDIRAVVNVGLGLDRRSEVESSLPASSDIRIRPEQIPAALREEWDGEALAGASSEGSSDDPSRGSIESLDSLIDSLALRWGDHVVLADGSPEYSETSTSSTETTYTGSELVKKCDQLADSIASVCPAGGVVAIDMPKSAAQAIAVLASLRAHRPFVVIDDDAPQDRRSFIMKDSAASVVVRGLDDVQPVEHGDDEQTPPHEPDEDAPSDDLAYIVYTSGTTGRPKGVNVSRRALEHLIAGHRAQLFPETLDHVANTQPPASAALAHTASFAFDAAIDQLSWIFAGVHVVIYNRSTVADGEVFHRCLRRDNITMIDATPSLFGALLASGVPLLDAQKSQIRAVLLGGEPMPQQLWDQVAAASHVIGWNMYGPSEATVDALCARITPGTVTVGWPVPGMSIRICDASGEVVPPGEEGELWLMGEQIAQGYRNNPDATAQAFFRADATASHPRADVTTDDSDADALVPAYRTGDRVRWVPGRGVAFIGRADNQIEVRGHRVELEEIDGALAALPGVRAAGTVAVVRNAGDASRPEEDNSASTGAGHAHVSAATVNIRAGIVLEGVAGNTPAHNADSGDPQPNTDDVRQRLSELRQHLSRILPDYMVPSTLVAVPQIPRTSTEKIDRRVLRELIEQSSLLNDRAPEHQGSGDHQGSDADLRAPETPRELAVSRVIQDVMGQPADLDVDFINQGGDSITALVVAGRLQQQGVEIRPADILSGRSLGEIAASLRRSSSGEPTSASSAISQTPETSTDGHINPEPQQNILTDFGVVDAPSGMDRSAFTGDNQPVMSVVIPGAPGMDADACRACATKLAEDVAALRSIATWDADNPGSEQLIIRRNPAEDDDFRAPVDLAAGRPFALEPVDGGVRLSVHNAVVDADGFAQLIGIVEALVQRSGHGDGHSDGRQHRYASWRGHSASALPWAHSRARATAMIEPSLAKALLSNLGTKFGLSDQDILTAAALIAPADDHDETLTAMVLSRALRQPSVPAAAQPVNSGNTGACDVVGRFAAPGYVTVSPSESRAEIEALLLSVKEQRANFRTTNSTDTSASTPAVTLELGHIPGSTVADSATSDRPSQHPTLIPTHHTLRPGFPEVPHITAWITGAGMGTNTPDHHRAPVGNEPDKPSLSITVDAETDGQAEQLAEGVVKALTDLAVVGLSAEGSASPSDCLAPVTSADIERWQRRFGPLQNVYGLSPLQEGLLYQALDSRERDHYVIAASMAVEGPADSALLRASFEAVMNRQDVLKAAFDYETLDRPVHVIPRTPRWQRSVIDARGLPSCVQSSLIDDVLDRMASRQLDVTRGNMVAATLVRLGDRRSQLVLGNHHILTDGWSTTILLRELMHVYNRAAELLASGNDGDGESALSPAIASAIAELPPRYPYGQFVEDMQPRVKVDTELWIDHVAGLDHASRVMDALAPTAEPDPPADDSVTTDNESGEEHCIVQLSDRQKSNLSRCARTVGVTPNTLIQTAWACVVAALTGHDDAVFGVVTSGRPSELDGIDNTIGLFINTLPVRVDLRGDSLTSILRSHARAQAELADHTSASLADIERRVGDSGGGAPLSGPLFDSLVVYDNFPDEFSETDTQPSPLPDSDGRAPASRSIHITGLTTRGETQYPLTVIHPPGGPFDLALAYQPGVVPQHVANTLADALRATLSRCASIADVDSPDSLRAVRDEIAPVLDNIRRRPEQNADDHSAQDREDQPTSDLPTSEPTTSNQPNAENERPDQDSQLLRDICEDIAGLLNRPEVDPDVAFEDLGVHSLMAVRLMGKLRKRGHKLDIQTIVEAGSPRGIVRAIEGDSPQTPTPQPPAPQPTQSQPTSPTDTHGNSPRPPWMVTLKEGEGRPLFCFHAIDGSVFSYQGLAEYLTTDRPIIGIQFPANISDPLSWNKAVDLYASAIRDYQPEGPYTFVGFSFGATIAHAVSTRLHHQRDIATSPIVDLLVVLDAYPARAGLTPPPIPDDLNVDLLSDITGFSAHDLRADDTLRERSECSVCACARWMGDVSDTPVHGVVKKVVLITAEKAPIVRNTSGVVERPRPNQQAQWNPAEAWENTGVELRTYSLPLDHGGLASLVGWQQSAPAIGEELE</sequence>
<evidence type="ECO:0000256" key="2">
    <source>
        <dbReference type="ARBA" id="ARBA00022450"/>
    </source>
</evidence>
<dbReference type="Gene3D" id="3.30.300.30">
    <property type="match status" value="1"/>
</dbReference>
<dbReference type="Gene3D" id="3.40.50.12780">
    <property type="entry name" value="N-terminal domain of ligase-like"/>
    <property type="match status" value="1"/>
</dbReference>
<feature type="compositionally biased region" description="Polar residues" evidence="4">
    <location>
        <begin position="1197"/>
        <end position="1212"/>
    </location>
</feature>
<feature type="compositionally biased region" description="Basic and acidic residues" evidence="4">
    <location>
        <begin position="1092"/>
        <end position="1116"/>
    </location>
</feature>
<dbReference type="InterPro" id="IPR009081">
    <property type="entry name" value="PP-bd_ACP"/>
</dbReference>
<feature type="region of interest" description="Disordered" evidence="4">
    <location>
        <begin position="2242"/>
        <end position="2287"/>
    </location>
</feature>
<dbReference type="GO" id="GO:0008610">
    <property type="term" value="P:lipid biosynthetic process"/>
    <property type="evidence" value="ECO:0007669"/>
    <property type="project" value="UniProtKB-ARBA"/>
</dbReference>
<protein>
    <submittedName>
        <fullName evidence="6">Non-ribosomal peptide synthetase</fullName>
    </submittedName>
</protein>
<dbReference type="InterPro" id="IPR001031">
    <property type="entry name" value="Thioesterase"/>
</dbReference>
<dbReference type="RefSeq" id="WP_012732424.1">
    <property type="nucleotide sequence ID" value="NC_012704.1"/>
</dbReference>
<feature type="region of interest" description="Disordered" evidence="4">
    <location>
        <begin position="1180"/>
        <end position="1212"/>
    </location>
</feature>
<dbReference type="HOGENOM" id="CLU_000022_2_2_11"/>
<keyword evidence="3" id="KW-0597">Phosphoprotein</keyword>
<dbReference type="InterPro" id="IPR001242">
    <property type="entry name" value="Condensation_dom"/>
</dbReference>
<feature type="region of interest" description="Disordered" evidence="4">
    <location>
        <begin position="2133"/>
        <end position="2183"/>
    </location>
</feature>
<feature type="compositionally biased region" description="Acidic residues" evidence="4">
    <location>
        <begin position="645"/>
        <end position="661"/>
    </location>
</feature>
<dbReference type="InterPro" id="IPR020845">
    <property type="entry name" value="AMP-binding_CS"/>
</dbReference>
<evidence type="ECO:0000313" key="7">
    <source>
        <dbReference type="Proteomes" id="UP000001473"/>
    </source>
</evidence>
<reference evidence="6 7" key="1">
    <citation type="journal article" date="2008" name="J. Biotechnol.">
        <title>Ultrafast pyrosequencing of Corynebacterium kroppenstedtii DSM44385 revealed insights into the physiology of a lipophilic corynebacterium that lacks mycolic acids.</title>
        <authorList>
            <person name="Tauch A."/>
            <person name="Schneider J."/>
            <person name="Szczepanowski R."/>
            <person name="Tilker A."/>
            <person name="Viehoever P."/>
            <person name="Gartemann K.-H."/>
            <person name="Arnold W."/>
            <person name="Blom J."/>
            <person name="Brinkrolf K."/>
            <person name="Brune I."/>
            <person name="Goetker S."/>
            <person name="Weisshaar B."/>
            <person name="Goesmann A."/>
            <person name="Droege M."/>
            <person name="Puehler A."/>
        </authorList>
    </citation>
    <scope>NUCLEOTIDE SEQUENCE [LARGE SCALE GENOMIC DNA]</scope>
    <source>
        <strain evidence="7">DSM 44385 / JCM 11950 / CIP 105744 / CCUG 35717</strain>
    </source>
</reference>
<comment type="cofactor">
    <cofactor evidence="1">
        <name>pantetheine 4'-phosphate</name>
        <dbReference type="ChEBI" id="CHEBI:47942"/>
    </cofactor>
</comment>
<keyword evidence="7" id="KW-1185">Reference proteome</keyword>
<dbReference type="eggNOG" id="COG1020">
    <property type="taxonomic scope" value="Bacteria"/>
</dbReference>
<feature type="compositionally biased region" description="Polar residues" evidence="4">
    <location>
        <begin position="2157"/>
        <end position="2173"/>
    </location>
</feature>
<dbReference type="UniPathway" id="UPA00011"/>
<evidence type="ECO:0000256" key="4">
    <source>
        <dbReference type="SAM" id="MobiDB-lite"/>
    </source>
</evidence>
<dbReference type="Pfam" id="PF00550">
    <property type="entry name" value="PP-binding"/>
    <property type="match status" value="2"/>
</dbReference>
<feature type="compositionally biased region" description="Basic and acidic residues" evidence="4">
    <location>
        <begin position="2133"/>
        <end position="2155"/>
    </location>
</feature>
<dbReference type="KEGG" id="ckp:ckrop_1817"/>
<dbReference type="PROSITE" id="PS00455">
    <property type="entry name" value="AMP_BINDING"/>
    <property type="match status" value="1"/>
</dbReference>
<dbReference type="SUPFAM" id="SSF53474">
    <property type="entry name" value="alpha/beta-Hydrolases"/>
    <property type="match status" value="1"/>
</dbReference>
<dbReference type="SUPFAM" id="SSF56801">
    <property type="entry name" value="Acetyl-CoA synthetase-like"/>
    <property type="match status" value="1"/>
</dbReference>
<dbReference type="SUPFAM" id="SSF52777">
    <property type="entry name" value="CoA-dependent acyltransferases"/>
    <property type="match status" value="4"/>
</dbReference>
<dbReference type="STRING" id="645127.ckrop_1817"/>
<dbReference type="Pfam" id="PF00668">
    <property type="entry name" value="Condensation"/>
    <property type="match status" value="3"/>
</dbReference>
<keyword evidence="2" id="KW-0596">Phosphopantetheine</keyword>
<accession>C4LL32</accession>
<dbReference type="PANTHER" id="PTHR45527:SF1">
    <property type="entry name" value="FATTY ACID SYNTHASE"/>
    <property type="match status" value="1"/>
</dbReference>
<organism evidence="6 7">
    <name type="scientific">Corynebacterium kroppenstedtii (strain DSM 44385 / JCM 11950 / CIP 105744 / CCUG 35717)</name>
    <dbReference type="NCBI Taxonomy" id="645127"/>
    <lineage>
        <taxon>Bacteria</taxon>
        <taxon>Bacillati</taxon>
        <taxon>Actinomycetota</taxon>
        <taxon>Actinomycetes</taxon>
        <taxon>Mycobacteriales</taxon>
        <taxon>Corynebacteriaceae</taxon>
        <taxon>Corynebacterium</taxon>
    </lineage>
</organism>
<dbReference type="Pfam" id="PF00501">
    <property type="entry name" value="AMP-binding"/>
    <property type="match status" value="1"/>
</dbReference>
<evidence type="ECO:0000313" key="6">
    <source>
        <dbReference type="EMBL" id="ACR18537.1"/>
    </source>
</evidence>
<dbReference type="SMART" id="SM00823">
    <property type="entry name" value="PKS_PP"/>
    <property type="match status" value="2"/>
</dbReference>
<feature type="compositionally biased region" description="Low complexity" evidence="4">
    <location>
        <begin position="1183"/>
        <end position="1196"/>
    </location>
</feature>
<feature type="region of interest" description="Disordered" evidence="4">
    <location>
        <begin position="2030"/>
        <end position="2052"/>
    </location>
</feature>
<gene>
    <name evidence="6" type="ordered locus">ckrop_1817</name>
</gene>
<dbReference type="GO" id="GO:0043041">
    <property type="term" value="P:amino acid activation for nonribosomal peptide biosynthetic process"/>
    <property type="evidence" value="ECO:0007669"/>
    <property type="project" value="TreeGrafter"/>
</dbReference>
<evidence type="ECO:0000256" key="3">
    <source>
        <dbReference type="ARBA" id="ARBA00022553"/>
    </source>
</evidence>
<evidence type="ECO:0000256" key="1">
    <source>
        <dbReference type="ARBA" id="ARBA00001957"/>
    </source>
</evidence>